<gene>
    <name evidence="1" type="ORF">BDR25DRAFT_348872</name>
</gene>
<organism evidence="1 2">
    <name type="scientific">Lindgomyces ingoldianus</name>
    <dbReference type="NCBI Taxonomy" id="673940"/>
    <lineage>
        <taxon>Eukaryota</taxon>
        <taxon>Fungi</taxon>
        <taxon>Dikarya</taxon>
        <taxon>Ascomycota</taxon>
        <taxon>Pezizomycotina</taxon>
        <taxon>Dothideomycetes</taxon>
        <taxon>Pleosporomycetidae</taxon>
        <taxon>Pleosporales</taxon>
        <taxon>Lindgomycetaceae</taxon>
        <taxon>Lindgomyces</taxon>
    </lineage>
</organism>
<evidence type="ECO:0000313" key="2">
    <source>
        <dbReference type="Proteomes" id="UP000799755"/>
    </source>
</evidence>
<proteinExistence type="predicted"/>
<evidence type="ECO:0000313" key="1">
    <source>
        <dbReference type="EMBL" id="KAF2476970.1"/>
    </source>
</evidence>
<name>A0ACB6RD43_9PLEO</name>
<comment type="caution">
    <text evidence="1">The sequence shown here is derived from an EMBL/GenBank/DDBJ whole genome shotgun (WGS) entry which is preliminary data.</text>
</comment>
<accession>A0ACB6RD43</accession>
<protein>
    <submittedName>
        <fullName evidence="1">Uncharacterized protein</fullName>
    </submittedName>
</protein>
<sequence length="112" mass="12748">MKETVCLFTSRYRVAGRKRVVPVIFERVKRCKLGTGWALRWLTFKMDTDMYMRGRLTVWRPLGKAGEVNAIVAVWLLFHSTLGQSEATCYPNTSLVLINCTSDAPYAVSDVQ</sequence>
<reference evidence="1" key="1">
    <citation type="journal article" date="2020" name="Stud. Mycol.">
        <title>101 Dothideomycetes genomes: a test case for predicting lifestyles and emergence of pathogens.</title>
        <authorList>
            <person name="Haridas S."/>
            <person name="Albert R."/>
            <person name="Binder M."/>
            <person name="Bloem J."/>
            <person name="Labutti K."/>
            <person name="Salamov A."/>
            <person name="Andreopoulos B."/>
            <person name="Baker S."/>
            <person name="Barry K."/>
            <person name="Bills G."/>
            <person name="Bluhm B."/>
            <person name="Cannon C."/>
            <person name="Castanera R."/>
            <person name="Culley D."/>
            <person name="Daum C."/>
            <person name="Ezra D."/>
            <person name="Gonzalez J."/>
            <person name="Henrissat B."/>
            <person name="Kuo A."/>
            <person name="Liang C."/>
            <person name="Lipzen A."/>
            <person name="Lutzoni F."/>
            <person name="Magnuson J."/>
            <person name="Mondo S."/>
            <person name="Nolan M."/>
            <person name="Ohm R."/>
            <person name="Pangilinan J."/>
            <person name="Park H.-J."/>
            <person name="Ramirez L."/>
            <person name="Alfaro M."/>
            <person name="Sun H."/>
            <person name="Tritt A."/>
            <person name="Yoshinaga Y."/>
            <person name="Zwiers L.-H."/>
            <person name="Turgeon B."/>
            <person name="Goodwin S."/>
            <person name="Spatafora J."/>
            <person name="Crous P."/>
            <person name="Grigoriev I."/>
        </authorList>
    </citation>
    <scope>NUCLEOTIDE SEQUENCE</scope>
    <source>
        <strain evidence="1">ATCC 200398</strain>
    </source>
</reference>
<keyword evidence="2" id="KW-1185">Reference proteome</keyword>
<dbReference type="Proteomes" id="UP000799755">
    <property type="component" value="Unassembled WGS sequence"/>
</dbReference>
<dbReference type="EMBL" id="MU003493">
    <property type="protein sequence ID" value="KAF2476970.1"/>
    <property type="molecule type" value="Genomic_DNA"/>
</dbReference>